<dbReference type="VEuPathDB" id="VectorBase:CPIJ014072"/>
<proteinExistence type="predicted"/>
<reference evidence="1" key="1">
    <citation type="submission" date="2007-03" db="EMBL/GenBank/DDBJ databases">
        <title>Annotation of Culex pipiens quinquefasciatus.</title>
        <authorList>
            <consortium name="The Broad Institute Genome Sequencing Platform"/>
            <person name="Atkinson P.W."/>
            <person name="Hemingway J."/>
            <person name="Christensen B.M."/>
            <person name="Higgs S."/>
            <person name="Kodira C."/>
            <person name="Hannick L."/>
            <person name="Megy K."/>
            <person name="O'Leary S."/>
            <person name="Pearson M."/>
            <person name="Haas B.J."/>
            <person name="Mauceli E."/>
            <person name="Wortman J.R."/>
            <person name="Lee N.H."/>
            <person name="Guigo R."/>
            <person name="Stanke M."/>
            <person name="Alvarado L."/>
            <person name="Amedeo P."/>
            <person name="Antoine C.H."/>
            <person name="Arensburger P."/>
            <person name="Bidwell S.L."/>
            <person name="Crawford M."/>
            <person name="Camaro F."/>
            <person name="Devon K."/>
            <person name="Engels R."/>
            <person name="Hammond M."/>
            <person name="Howarth C."/>
            <person name="Koehrsen M."/>
            <person name="Lawson D."/>
            <person name="Montgomery P."/>
            <person name="Nene V."/>
            <person name="Nusbaum C."/>
            <person name="Puiu D."/>
            <person name="Romero-Severson J."/>
            <person name="Severson D.W."/>
            <person name="Shumway M."/>
            <person name="Sisk P."/>
            <person name="Stolte C."/>
            <person name="Zeng Q."/>
            <person name="Eisenstadt E."/>
            <person name="Fraser-Liggett C."/>
            <person name="Strausberg R."/>
            <person name="Galagan J."/>
            <person name="Birren B."/>
            <person name="Collins F.H."/>
        </authorList>
    </citation>
    <scope>NUCLEOTIDE SEQUENCE [LARGE SCALE GENOMIC DNA]</scope>
    <source>
        <strain evidence="1">JHB</strain>
    </source>
</reference>
<evidence type="ECO:0000313" key="3">
    <source>
        <dbReference type="Proteomes" id="UP000002320"/>
    </source>
</evidence>
<keyword evidence="1" id="KW-0378">Hydrolase</keyword>
<dbReference type="OrthoDB" id="7790848at2759"/>
<dbReference type="HOGENOM" id="CLU_2388399_0_0_1"/>
<evidence type="ECO:0000313" key="2">
    <source>
        <dbReference type="EnsemblMetazoa" id="CPIJ014072-PA"/>
    </source>
</evidence>
<keyword evidence="1" id="KW-0645">Protease</keyword>
<dbReference type="eggNOG" id="KOG0652">
    <property type="taxonomic scope" value="Eukaryota"/>
</dbReference>
<dbReference type="GO" id="GO:0008233">
    <property type="term" value="F:peptidase activity"/>
    <property type="evidence" value="ECO:0007669"/>
    <property type="project" value="UniProtKB-KW"/>
</dbReference>
<dbReference type="KEGG" id="cqu:CpipJ_CPIJ014072"/>
<evidence type="ECO:0000313" key="1">
    <source>
        <dbReference type="EMBL" id="EDS40060.1"/>
    </source>
</evidence>
<reference evidence="2" key="2">
    <citation type="submission" date="2020-05" db="UniProtKB">
        <authorList>
            <consortium name="EnsemblMetazoa"/>
        </authorList>
    </citation>
    <scope>IDENTIFICATION</scope>
    <source>
        <strain evidence="2">JHB</strain>
    </source>
</reference>
<gene>
    <name evidence="2" type="primary">6047268</name>
    <name evidence="1" type="ORF">CpipJ_CPIJ014072</name>
</gene>
<name>B0X3Y3_CULQU</name>
<dbReference type="InParanoid" id="B0X3Y3"/>
<dbReference type="VEuPathDB" id="VectorBase:CQUJHB015445"/>
<dbReference type="AlphaFoldDB" id="B0X3Y3"/>
<dbReference type="Proteomes" id="UP000002320">
    <property type="component" value="Unassembled WGS sequence"/>
</dbReference>
<accession>B0X3Y3</accession>
<organism>
    <name type="scientific">Culex quinquefasciatus</name>
    <name type="common">Southern house mosquito</name>
    <name type="synonym">Culex pungens</name>
    <dbReference type="NCBI Taxonomy" id="7176"/>
    <lineage>
        <taxon>Eukaryota</taxon>
        <taxon>Metazoa</taxon>
        <taxon>Ecdysozoa</taxon>
        <taxon>Arthropoda</taxon>
        <taxon>Hexapoda</taxon>
        <taxon>Insecta</taxon>
        <taxon>Pterygota</taxon>
        <taxon>Neoptera</taxon>
        <taxon>Endopterygota</taxon>
        <taxon>Diptera</taxon>
        <taxon>Nematocera</taxon>
        <taxon>Culicoidea</taxon>
        <taxon>Culicidae</taxon>
        <taxon>Culicinae</taxon>
        <taxon>Culicini</taxon>
        <taxon>Culex</taxon>
        <taxon>Culex</taxon>
    </lineage>
</organism>
<sequence length="94" mass="10587">MVTLEDKSIELLVVDPQETEEYEAAVVVLDSQRKGKRAVIKTSTRQTHFLPYKACVKAIEVDERTTELYKDIGRLDKQIQELIEAARAGCSSCS</sequence>
<dbReference type="EnsemblMetazoa" id="CPIJ014072-RA">
    <property type="protein sequence ID" value="CPIJ014072-PA"/>
    <property type="gene ID" value="CPIJ014072"/>
</dbReference>
<keyword evidence="3" id="KW-1185">Reference proteome</keyword>
<protein>
    <submittedName>
        <fullName evidence="1 2">26S protease regulatory subunit 6a</fullName>
    </submittedName>
</protein>
<dbReference type="STRING" id="7176.B0X3Y3"/>
<dbReference type="EMBL" id="DS232325">
    <property type="protein sequence ID" value="EDS40060.1"/>
    <property type="molecule type" value="Genomic_DNA"/>
</dbReference>
<dbReference type="GO" id="GO:0006508">
    <property type="term" value="P:proteolysis"/>
    <property type="evidence" value="ECO:0007669"/>
    <property type="project" value="UniProtKB-KW"/>
</dbReference>